<dbReference type="PANTHER" id="PTHR35179">
    <property type="entry name" value="PROTEIN CBG02620"/>
    <property type="match status" value="1"/>
</dbReference>
<dbReference type="VEuPathDB" id="FungiDB:PV10_08657"/>
<evidence type="ECO:0000313" key="1">
    <source>
        <dbReference type="EMBL" id="RVX71943.1"/>
    </source>
</evidence>
<protein>
    <recommendedName>
        <fullName evidence="3">Geranylgeranyl pyrophosphate synthetase</fullName>
    </recommendedName>
</protein>
<name>A0A438N883_EXOME</name>
<evidence type="ECO:0000313" key="2">
    <source>
        <dbReference type="Proteomes" id="UP000288859"/>
    </source>
</evidence>
<evidence type="ECO:0008006" key="3">
    <source>
        <dbReference type="Google" id="ProtNLM"/>
    </source>
</evidence>
<dbReference type="EMBL" id="NAJM01000015">
    <property type="protein sequence ID" value="RVX71943.1"/>
    <property type="molecule type" value="Genomic_DNA"/>
</dbReference>
<dbReference type="OrthoDB" id="5393654at2759"/>
<organism evidence="1 2">
    <name type="scientific">Exophiala mesophila</name>
    <name type="common">Black yeast-like fungus</name>
    <dbReference type="NCBI Taxonomy" id="212818"/>
    <lineage>
        <taxon>Eukaryota</taxon>
        <taxon>Fungi</taxon>
        <taxon>Dikarya</taxon>
        <taxon>Ascomycota</taxon>
        <taxon>Pezizomycotina</taxon>
        <taxon>Eurotiomycetes</taxon>
        <taxon>Chaetothyriomycetidae</taxon>
        <taxon>Chaetothyriales</taxon>
        <taxon>Herpotrichiellaceae</taxon>
        <taxon>Exophiala</taxon>
    </lineage>
</organism>
<comment type="caution">
    <text evidence="1">The sequence shown here is derived from an EMBL/GenBank/DDBJ whole genome shotgun (WGS) entry which is preliminary data.</text>
</comment>
<sequence>MASSVVFEIPRLDLQECEIGSSASINLVEDLTSYNWIEAPETTPTIAVPGCPALWAPPPTPTRVDKDSGLIYISQNAARHPEYPLEPLFRALYTTHPLFDITPIDIVTDRNNIRKLLSFVDPGSSRNGLEPFKINVEIIKNTAMFCRDEVNSMEFIGPNEFRGFGHEFEKAYTASQIYGSTGHHRVISYHFGDLKLLVRYETDGYLAEKEAPSDEYLSKLLDGLSLSASKPGPESFPPQSAVSKLRIKKLGQTVSRTSTIEIKTRVFHKPLHLQQIIPQLWISQTPNLVRAYHQNGFFTAPMVQNVTTEIQDWEKRNYKDLQKLAILIRRVISLARQCGGTAVIQSDGDPDKLLIYKVDRKKMLPQDLYSKWDEDQDQGVGIDDRHESIHGLEVAEAGPKSTATSTTSSDGVKTQIRIGVVSYNIDISKFPYLSSFVQCQKVPHPEGEEPFDDTIDLFIVALQGVESGCLQCIQSLPTLVHEYRVLFETYKFNQVDVLGELSLDEIIANLEFDIGRTDYDNDEDERTPSSSSDNRQLARNSALQLLFLILDAQPGADEEEDLKIFSAVVLVASHLHTFNYRTRRVIRLAYDETFSPTLKQRARLDQWEN</sequence>
<proteinExistence type="predicted"/>
<dbReference type="Proteomes" id="UP000288859">
    <property type="component" value="Unassembled WGS sequence"/>
</dbReference>
<dbReference type="AlphaFoldDB" id="A0A438N883"/>
<accession>A0A438N883</accession>
<dbReference type="PANTHER" id="PTHR35179:SF2">
    <property type="entry name" value="START DOMAIN-CONTAINING PROTEIN"/>
    <property type="match status" value="1"/>
</dbReference>
<gene>
    <name evidence="1" type="ORF">B0A52_04342</name>
</gene>
<reference evidence="1 2" key="1">
    <citation type="submission" date="2017-03" db="EMBL/GenBank/DDBJ databases">
        <title>Genomes of endolithic fungi from Antarctica.</title>
        <authorList>
            <person name="Coleine C."/>
            <person name="Masonjones S."/>
            <person name="Stajich J.E."/>
        </authorList>
    </citation>
    <scope>NUCLEOTIDE SEQUENCE [LARGE SCALE GENOMIC DNA]</scope>
    <source>
        <strain evidence="1 2">CCFEE 6314</strain>
    </source>
</reference>